<dbReference type="EMBL" id="OX365906">
    <property type="protein sequence ID" value="CAI4044869.1"/>
    <property type="molecule type" value="Genomic_DNA"/>
</dbReference>
<keyword evidence="1" id="KW-1133">Transmembrane helix</keyword>
<reference evidence="2" key="1">
    <citation type="submission" date="2022-10" db="EMBL/GenBank/DDBJ databases">
        <authorList>
            <person name="Byrne P K."/>
        </authorList>
    </citation>
    <scope>NUCLEOTIDE SEQUENCE</scope>
    <source>
        <strain evidence="2">IFO1802</strain>
    </source>
</reference>
<keyword evidence="1" id="KW-0812">Transmembrane</keyword>
<accession>A0AA35J0Y3</accession>
<evidence type="ECO:0008006" key="4">
    <source>
        <dbReference type="Google" id="ProtNLM"/>
    </source>
</evidence>
<organism evidence="2 3">
    <name type="scientific">Saccharomyces kudriavzevii (strain ATCC MYA-4449 / AS 2.2408 / CBS 8840 / NBRC 1802 / NCYC 2889)</name>
    <name type="common">Yeast</name>
    <dbReference type="NCBI Taxonomy" id="226230"/>
    <lineage>
        <taxon>Eukaryota</taxon>
        <taxon>Fungi</taxon>
        <taxon>Dikarya</taxon>
        <taxon>Ascomycota</taxon>
        <taxon>Saccharomycotina</taxon>
        <taxon>Saccharomycetes</taxon>
        <taxon>Saccharomycetales</taxon>
        <taxon>Saccharomycetaceae</taxon>
        <taxon>Saccharomyces</taxon>
    </lineage>
</organism>
<dbReference type="RefSeq" id="XP_056083416.1">
    <property type="nucleotide sequence ID" value="XM_056229394.1"/>
</dbReference>
<evidence type="ECO:0000313" key="3">
    <source>
        <dbReference type="Proteomes" id="UP001162087"/>
    </source>
</evidence>
<gene>
    <name evidence="2" type="primary">SKDI11G1680</name>
    <name evidence="2" type="ORF">SKDI_11G1680</name>
</gene>
<dbReference type="GeneID" id="80925365"/>
<feature type="transmembrane region" description="Helical" evidence="1">
    <location>
        <begin position="35"/>
        <end position="62"/>
    </location>
</feature>
<name>A0AA35J0Y3_SACK1</name>
<dbReference type="AlphaFoldDB" id="A0AA35J0Y3"/>
<evidence type="ECO:0000313" key="2">
    <source>
        <dbReference type="EMBL" id="CAI4044869.1"/>
    </source>
</evidence>
<proteinExistence type="predicted"/>
<sequence length="111" mass="13327">MSVARQRRQNQAQKWLRNYDVFEREDLGKENGNCIYIYIYGCIYLACRMFFLHIFLSFFFFFRLQTKTAILSHNPPLYFSFFIFDRNSLQLEQSVISIKQSLPSYIPPLSS</sequence>
<keyword evidence="3" id="KW-1185">Reference proteome</keyword>
<dbReference type="Proteomes" id="UP001162087">
    <property type="component" value="Chromosome 11"/>
</dbReference>
<keyword evidence="1" id="KW-0472">Membrane</keyword>
<evidence type="ECO:0000256" key="1">
    <source>
        <dbReference type="SAM" id="Phobius"/>
    </source>
</evidence>
<protein>
    <recommendedName>
        <fullName evidence="4">Transmembrane protein</fullName>
    </recommendedName>
</protein>